<dbReference type="FunFam" id="3.10.180.10:FF:000013">
    <property type="entry name" value="4-hydroxyphenylpyruvate dioxygenase"/>
    <property type="match status" value="1"/>
</dbReference>
<keyword evidence="4" id="KW-0408">Iron</keyword>
<dbReference type="Gene3D" id="3.10.180.10">
    <property type="entry name" value="2,3-Dihydroxybiphenyl 1,2-Dioxygenase, domain 1"/>
    <property type="match status" value="1"/>
</dbReference>
<keyword evidence="3" id="KW-0677">Repeat</keyword>
<gene>
    <name evidence="7" type="ORF">QYE76_028597</name>
</gene>
<feature type="domain" description="VOC" evidence="6">
    <location>
        <begin position="45"/>
        <end position="206"/>
    </location>
</feature>
<dbReference type="Proteomes" id="UP001231189">
    <property type="component" value="Unassembled WGS sequence"/>
</dbReference>
<evidence type="ECO:0000256" key="4">
    <source>
        <dbReference type="ARBA" id="ARBA00023004"/>
    </source>
</evidence>
<keyword evidence="8" id="KW-1185">Reference proteome</keyword>
<comment type="similarity">
    <text evidence="2">Belongs to the 4HPPD family.</text>
</comment>
<dbReference type="PANTHER" id="PTHR11959">
    <property type="entry name" value="4-HYDROXYPHENYLPYRUVATE DIOXYGENASE"/>
    <property type="match status" value="1"/>
</dbReference>
<feature type="region of interest" description="Disordered" evidence="5">
    <location>
        <begin position="263"/>
        <end position="282"/>
    </location>
</feature>
<evidence type="ECO:0000259" key="6">
    <source>
        <dbReference type="PROSITE" id="PS51819"/>
    </source>
</evidence>
<proteinExistence type="inferred from homology"/>
<reference evidence="7" key="1">
    <citation type="submission" date="2023-07" db="EMBL/GenBank/DDBJ databases">
        <title>A chromosome-level genome assembly of Lolium multiflorum.</title>
        <authorList>
            <person name="Chen Y."/>
            <person name="Copetti D."/>
            <person name="Kolliker R."/>
            <person name="Studer B."/>
        </authorList>
    </citation>
    <scope>NUCLEOTIDE SEQUENCE</scope>
    <source>
        <strain evidence="7">02402/16</strain>
        <tissue evidence="7">Leaf</tissue>
    </source>
</reference>
<organism evidence="7 8">
    <name type="scientific">Lolium multiflorum</name>
    <name type="common">Italian ryegrass</name>
    <name type="synonym">Lolium perenne subsp. multiflorum</name>
    <dbReference type="NCBI Taxonomy" id="4521"/>
    <lineage>
        <taxon>Eukaryota</taxon>
        <taxon>Viridiplantae</taxon>
        <taxon>Streptophyta</taxon>
        <taxon>Embryophyta</taxon>
        <taxon>Tracheophyta</taxon>
        <taxon>Spermatophyta</taxon>
        <taxon>Magnoliopsida</taxon>
        <taxon>Liliopsida</taxon>
        <taxon>Poales</taxon>
        <taxon>Poaceae</taxon>
        <taxon>BOP clade</taxon>
        <taxon>Pooideae</taxon>
        <taxon>Poodae</taxon>
        <taxon>Poeae</taxon>
        <taxon>Poeae Chloroplast Group 2 (Poeae type)</taxon>
        <taxon>Loliodinae</taxon>
        <taxon>Loliinae</taxon>
        <taxon>Lolium</taxon>
    </lineage>
</organism>
<dbReference type="AlphaFoldDB" id="A0AAD8VFX3"/>
<dbReference type="GO" id="GO:0003868">
    <property type="term" value="F:4-hydroxyphenylpyruvate dioxygenase activity"/>
    <property type="evidence" value="ECO:0007669"/>
    <property type="project" value="InterPro"/>
</dbReference>
<dbReference type="PANTHER" id="PTHR11959:SF7">
    <property type="entry name" value="PHYTOENE DESATURATION 1"/>
    <property type="match status" value="1"/>
</dbReference>
<dbReference type="EMBL" id="JAUUTY010000007">
    <property type="protein sequence ID" value="KAK1604924.1"/>
    <property type="molecule type" value="Genomic_DNA"/>
</dbReference>
<comment type="cofactor">
    <cofactor evidence="1">
        <name>Fe cation</name>
        <dbReference type="ChEBI" id="CHEBI:24875"/>
    </cofactor>
</comment>
<name>A0AAD8VFX3_LOLMU</name>
<accession>A0AAD8VFX3</accession>
<dbReference type="SUPFAM" id="SSF54593">
    <property type="entry name" value="Glyoxalase/Bleomycin resistance protein/Dihydroxybiphenyl dioxygenase"/>
    <property type="match status" value="1"/>
</dbReference>
<dbReference type="GO" id="GO:0006572">
    <property type="term" value="P:L-tyrosine catabolic process"/>
    <property type="evidence" value="ECO:0007669"/>
    <property type="project" value="TreeGrafter"/>
</dbReference>
<evidence type="ECO:0000313" key="7">
    <source>
        <dbReference type="EMBL" id="KAK1604924.1"/>
    </source>
</evidence>
<evidence type="ECO:0000313" key="8">
    <source>
        <dbReference type="Proteomes" id="UP001231189"/>
    </source>
</evidence>
<evidence type="ECO:0000256" key="5">
    <source>
        <dbReference type="SAM" id="MobiDB-lite"/>
    </source>
</evidence>
<evidence type="ECO:0000256" key="1">
    <source>
        <dbReference type="ARBA" id="ARBA00001962"/>
    </source>
</evidence>
<comment type="caution">
    <text evidence="7">The sequence shown here is derived from an EMBL/GenBank/DDBJ whole genome shotgun (WGS) entry which is preliminary data.</text>
</comment>
<evidence type="ECO:0000256" key="3">
    <source>
        <dbReference type="ARBA" id="ARBA00022737"/>
    </source>
</evidence>
<dbReference type="PROSITE" id="PS51819">
    <property type="entry name" value="VOC"/>
    <property type="match status" value="1"/>
</dbReference>
<sequence>MAEVELFGDAVLRFVSYQDGTDVSFMPGFEDVASSVESPDFGLTRFDHIAGAVPDLVSVASYVAGFTGFHEFSNFTGDKVGTGESALNGVVLANNADTVLLTLLEPVHGTKRRSQVQTFLDHHGGPGVQHLAMASDDLLCTLRDIRARSSLGGFELLPPPPPSYYDGLRQLAGDVLSEEQIKECQELGVLVDRDDHGGVVLQVFTKAAVDRPTLLLEFIQRIPCVEENQIEYKSSGYSGFAKGNVYHIFKSIEDYDKSIDTPTPVSSIRKQGPHGAMKKINI</sequence>
<protein>
    <recommendedName>
        <fullName evidence="6">VOC domain-containing protein</fullName>
    </recommendedName>
</protein>
<dbReference type="InterPro" id="IPR029068">
    <property type="entry name" value="Glyas_Bleomycin-R_OHBP_Dase"/>
</dbReference>
<dbReference type="InterPro" id="IPR005956">
    <property type="entry name" value="4OHPhenylPyrv_dOase"/>
</dbReference>
<evidence type="ECO:0000256" key="2">
    <source>
        <dbReference type="ARBA" id="ARBA00005877"/>
    </source>
</evidence>
<dbReference type="InterPro" id="IPR037523">
    <property type="entry name" value="VOC_core"/>
</dbReference>